<feature type="region of interest" description="Disordered" evidence="1">
    <location>
        <begin position="1"/>
        <end position="34"/>
    </location>
</feature>
<dbReference type="EMBL" id="JARJLG010000033">
    <property type="protein sequence ID" value="KAJ7766362.1"/>
    <property type="molecule type" value="Genomic_DNA"/>
</dbReference>
<organism evidence="3 4">
    <name type="scientific">Mycena maculata</name>
    <dbReference type="NCBI Taxonomy" id="230809"/>
    <lineage>
        <taxon>Eukaryota</taxon>
        <taxon>Fungi</taxon>
        <taxon>Dikarya</taxon>
        <taxon>Basidiomycota</taxon>
        <taxon>Agaricomycotina</taxon>
        <taxon>Agaricomycetes</taxon>
        <taxon>Agaricomycetidae</taxon>
        <taxon>Agaricales</taxon>
        <taxon>Marasmiineae</taxon>
        <taxon>Mycenaceae</taxon>
        <taxon>Mycena</taxon>
    </lineage>
</organism>
<name>A0AAD7JMG3_9AGAR</name>
<keyword evidence="4" id="KW-1185">Reference proteome</keyword>
<reference evidence="3" key="1">
    <citation type="submission" date="2023-03" db="EMBL/GenBank/DDBJ databases">
        <title>Massive genome expansion in bonnet fungi (Mycena s.s.) driven by repeated elements and novel gene families across ecological guilds.</title>
        <authorList>
            <consortium name="Lawrence Berkeley National Laboratory"/>
            <person name="Harder C.B."/>
            <person name="Miyauchi S."/>
            <person name="Viragh M."/>
            <person name="Kuo A."/>
            <person name="Thoen E."/>
            <person name="Andreopoulos B."/>
            <person name="Lu D."/>
            <person name="Skrede I."/>
            <person name="Drula E."/>
            <person name="Henrissat B."/>
            <person name="Morin E."/>
            <person name="Kohler A."/>
            <person name="Barry K."/>
            <person name="LaButti K."/>
            <person name="Morin E."/>
            <person name="Salamov A."/>
            <person name="Lipzen A."/>
            <person name="Mereny Z."/>
            <person name="Hegedus B."/>
            <person name="Baldrian P."/>
            <person name="Stursova M."/>
            <person name="Weitz H."/>
            <person name="Taylor A."/>
            <person name="Grigoriev I.V."/>
            <person name="Nagy L.G."/>
            <person name="Martin F."/>
            <person name="Kauserud H."/>
        </authorList>
    </citation>
    <scope>NUCLEOTIDE SEQUENCE</scope>
    <source>
        <strain evidence="3">CBHHK188m</strain>
    </source>
</reference>
<protein>
    <recommendedName>
        <fullName evidence="2">CxC2-like cysteine cluster KDZ transposase-associated domain-containing protein</fullName>
    </recommendedName>
</protein>
<evidence type="ECO:0000256" key="1">
    <source>
        <dbReference type="SAM" id="MobiDB-lite"/>
    </source>
</evidence>
<proteinExistence type="predicted"/>
<feature type="domain" description="CxC2-like cysteine cluster KDZ transposase-associated" evidence="2">
    <location>
        <begin position="194"/>
        <end position="267"/>
    </location>
</feature>
<dbReference type="InterPro" id="IPR040521">
    <property type="entry name" value="KDZ"/>
</dbReference>
<evidence type="ECO:0000259" key="2">
    <source>
        <dbReference type="Pfam" id="PF18803"/>
    </source>
</evidence>
<gene>
    <name evidence="3" type="ORF">DFH07DRAFT_955412</name>
</gene>
<accession>A0AAD7JMG3</accession>
<comment type="caution">
    <text evidence="3">The sequence shown here is derived from an EMBL/GenBank/DDBJ whole genome shotgun (WGS) entry which is preliminary data.</text>
</comment>
<dbReference type="InterPro" id="IPR041457">
    <property type="entry name" value="CxC2_KDZ-assoc"/>
</dbReference>
<feature type="region of interest" description="Disordered" evidence="1">
    <location>
        <begin position="73"/>
        <end position="109"/>
    </location>
</feature>
<evidence type="ECO:0000313" key="3">
    <source>
        <dbReference type="EMBL" id="KAJ7766362.1"/>
    </source>
</evidence>
<evidence type="ECO:0000313" key="4">
    <source>
        <dbReference type="Proteomes" id="UP001215280"/>
    </source>
</evidence>
<sequence>MPRRAKFVDTDFGGVDHGQSTRSADRGIYISADGQRQQEELLNVSHKKRRLEPRQLDDTYGEWVPVPEEGYEVTDDLDSQSNPFNNVGPVPESPRSRKRKDYASSDDPMSLWRPSMDQFGDELLWHAGLGDDLDDPRCAHCKAKWGGETQTRLFKCSDCGQHLQCRECCLSRHELMPLHVIKEWGGELWVDRSLADIGLVYQLGHGRFPCIFPDERVHKLTVIEAPVIHRIHLLRNAWYPTTVTDPGTCATFKSLEAYQLYNVDGKNLLPDWRNVDPKYRFLYMLLLAVDANFKLKNRMRTNEIDNPSLGPGWGYWVEPKRYRQHLKKYVAEKDASTCIAFGALLQKDTRLTTGLRVSSVGDLQKGERYSNMDFIILSALAGFSLLMLTISYDIACQWKTRLAERNAKMPKEMRLQLDKFTYQCVLPVWHAASHNDECQENNSLSFKPGVGKTDGEGPGISADRSGHMSLYSSYLDSALAWESSEFLLFGSPSLGLLSILGPRGCPYSVERVWFIMNPVAYHTKDAGCGQRADVVEDKIDSHNFQKNLGQGETLQWKLIVAIAERECQVAGFKQISATVKSEVRGEWKKMIAAWLADPSAPNPYTVTWKDCPSEAEVRLEVKRDEDAALAAGRSPLSGSSATAFLTAGLQIEVAQRRIRAELAGTALLTADWQNKLHDWRRAVLVKIGMFRDLQKRFMPGAAWAIEEAERERDAEAVPPKPETISLFMPSGMPQLEDPLRGCVKGLLEMEARLCAGQCDNVMVQLRSRLHAKRHLIFFRNDNIHGQVHATKARTLIDQIGERIEESAEKYRVARRALIALRGVEAEAAYLELKPADVRLDGDDGESDAAARGKLAMIGAGRGAHAPRNAPGTLRRLMSWIWTAPGALDDAEERLHESVQVEWTRALAWKVRWEEEVLKLREEMRCVLRMLAYLSSWWKGRVELHVADLAPEEAAGLRAYALKKADWHARLGVFWEEEDADGGLCALLKGVDDECTAEELLLKRNTDNEADEEWETEADNVELCYIPSRGGPEE</sequence>
<dbReference type="Pfam" id="PF18803">
    <property type="entry name" value="CxC2"/>
    <property type="match status" value="1"/>
</dbReference>
<dbReference type="Proteomes" id="UP001215280">
    <property type="component" value="Unassembled WGS sequence"/>
</dbReference>
<dbReference type="AlphaFoldDB" id="A0AAD7JMG3"/>
<dbReference type="Pfam" id="PF18758">
    <property type="entry name" value="KDZ"/>
    <property type="match status" value="1"/>
</dbReference>